<accession>A0A1I7HXN3</accession>
<proteinExistence type="predicted"/>
<dbReference type="AlphaFoldDB" id="A0A1I7HXN3"/>
<organism evidence="1 2">
    <name type="scientific">Nitrosospira multiformis</name>
    <dbReference type="NCBI Taxonomy" id="1231"/>
    <lineage>
        <taxon>Bacteria</taxon>
        <taxon>Pseudomonadati</taxon>
        <taxon>Pseudomonadota</taxon>
        <taxon>Betaproteobacteria</taxon>
        <taxon>Nitrosomonadales</taxon>
        <taxon>Nitrosomonadaceae</taxon>
        <taxon>Nitrosospira</taxon>
    </lineage>
</organism>
<gene>
    <name evidence="1" type="ORF">SAMN05216417_11289</name>
</gene>
<evidence type="ECO:0000313" key="2">
    <source>
        <dbReference type="Proteomes" id="UP000182649"/>
    </source>
</evidence>
<dbReference type="Proteomes" id="UP000182649">
    <property type="component" value="Unassembled WGS sequence"/>
</dbReference>
<name>A0A1I7HXN3_9PROT</name>
<sequence>MNTRLGTDRERPGGTGVCSHRNSPYAGGVQCTGRSYSKFMTQPDKIMCLTHVLI</sequence>
<evidence type="ECO:0000313" key="1">
    <source>
        <dbReference type="EMBL" id="SFU65443.1"/>
    </source>
</evidence>
<reference evidence="1 2" key="1">
    <citation type="submission" date="2016-10" db="EMBL/GenBank/DDBJ databases">
        <authorList>
            <person name="de Groot N.N."/>
        </authorList>
    </citation>
    <scope>NUCLEOTIDE SEQUENCE [LARGE SCALE GENOMIC DNA]</scope>
    <source>
        <strain evidence="1 2">Nl14</strain>
    </source>
</reference>
<dbReference type="EMBL" id="FPBZ01000012">
    <property type="protein sequence ID" value="SFU65443.1"/>
    <property type="molecule type" value="Genomic_DNA"/>
</dbReference>
<protein>
    <submittedName>
        <fullName evidence="1">Uncharacterized protein</fullName>
    </submittedName>
</protein>